<protein>
    <recommendedName>
        <fullName evidence="5">Type I restriction modification DNA specificity domain-containing protein</fullName>
    </recommendedName>
</protein>
<keyword evidence="2" id="KW-0238">DNA-binding</keyword>
<proteinExistence type="predicted"/>
<dbReference type="InterPro" id="IPR044946">
    <property type="entry name" value="Restrct_endonuc_typeI_TRD_sf"/>
</dbReference>
<dbReference type="GO" id="GO:0003677">
    <property type="term" value="F:DNA binding"/>
    <property type="evidence" value="ECO:0007669"/>
    <property type="project" value="UniProtKB-KW"/>
</dbReference>
<gene>
    <name evidence="3" type="ORF">PL707_08540</name>
</gene>
<dbReference type="SUPFAM" id="SSF116734">
    <property type="entry name" value="DNA methylase specificity domain"/>
    <property type="match status" value="1"/>
</dbReference>
<name>A0AAW6A3G6_9BIFI</name>
<dbReference type="RefSeq" id="WP_195223792.1">
    <property type="nucleotide sequence ID" value="NZ_JADMXZ010000003.1"/>
</dbReference>
<evidence type="ECO:0000256" key="1">
    <source>
        <dbReference type="ARBA" id="ARBA00022747"/>
    </source>
</evidence>
<organism evidence="3 4">
    <name type="scientific">Bifidobacterium catenulatum</name>
    <dbReference type="NCBI Taxonomy" id="1686"/>
    <lineage>
        <taxon>Bacteria</taxon>
        <taxon>Bacillati</taxon>
        <taxon>Actinomycetota</taxon>
        <taxon>Actinomycetes</taxon>
        <taxon>Bifidobacteriales</taxon>
        <taxon>Bifidobacteriaceae</taxon>
        <taxon>Bifidobacterium</taxon>
    </lineage>
</organism>
<dbReference type="Proteomes" id="UP001211105">
    <property type="component" value="Unassembled WGS sequence"/>
</dbReference>
<keyword evidence="1" id="KW-0680">Restriction system</keyword>
<accession>A0AAW6A3G6</accession>
<evidence type="ECO:0000313" key="3">
    <source>
        <dbReference type="EMBL" id="MDB1162308.1"/>
    </source>
</evidence>
<comment type="caution">
    <text evidence="3">The sequence shown here is derived from an EMBL/GenBank/DDBJ whole genome shotgun (WGS) entry which is preliminary data.</text>
</comment>
<evidence type="ECO:0000256" key="2">
    <source>
        <dbReference type="ARBA" id="ARBA00023125"/>
    </source>
</evidence>
<dbReference type="AlphaFoldDB" id="A0AAW6A3G6"/>
<dbReference type="Gene3D" id="3.90.220.20">
    <property type="entry name" value="DNA methylase specificity domains"/>
    <property type="match status" value="1"/>
</dbReference>
<reference evidence="3" key="1">
    <citation type="submission" date="2023-01" db="EMBL/GenBank/DDBJ databases">
        <title>Human gut microbiome strain richness.</title>
        <authorList>
            <person name="Chen-Liaw A."/>
        </authorList>
    </citation>
    <scope>NUCLEOTIDE SEQUENCE</scope>
    <source>
        <strain evidence="3">BSD2780120875st1_E5_BSD2780120875b_170604</strain>
    </source>
</reference>
<dbReference type="GO" id="GO:0009307">
    <property type="term" value="P:DNA restriction-modification system"/>
    <property type="evidence" value="ECO:0007669"/>
    <property type="project" value="UniProtKB-KW"/>
</dbReference>
<sequence length="309" mass="34612">MLSLNVVQHLISLPAGAFQPFGRSASKTCILAVVKKGENCTPPKYVFGAIAHNIGYDTGKTTYKTLERNDLIDILKESKSFFSGVHHVGQEGSTAAWCHQTDITADRIDAGYIISQAREDNDYVPLGDIFDVADDFTPLTDDREYSYLEVPWISDIHGCIQRIDRKKGPNINASRLRALNTEDIYLTRINPKKQRIGMVPKNAPAPIMVSGEVYTLKWKPNDYIPFEARFAIIPILRSEYVTQQICNLSTGSSSSRARISVSSLEGLRIPSNLLQNQTRLQKQSETIRNATNTFWEAIRSVNSVMESIQ</sequence>
<evidence type="ECO:0000313" key="4">
    <source>
        <dbReference type="Proteomes" id="UP001211105"/>
    </source>
</evidence>
<dbReference type="EMBL" id="JAQKGX010000004">
    <property type="protein sequence ID" value="MDB1162308.1"/>
    <property type="molecule type" value="Genomic_DNA"/>
</dbReference>
<evidence type="ECO:0008006" key="5">
    <source>
        <dbReference type="Google" id="ProtNLM"/>
    </source>
</evidence>